<dbReference type="InterPro" id="IPR002052">
    <property type="entry name" value="DNA_methylase_N6_adenine_CS"/>
</dbReference>
<dbReference type="RefSeq" id="WP_091636751.1">
    <property type="nucleotide sequence ID" value="NZ_FNYW01000063.1"/>
</dbReference>
<dbReference type="Pfam" id="PF20473">
    <property type="entry name" value="MmeI_Mtase"/>
    <property type="match status" value="1"/>
</dbReference>
<organism evidence="10 11">
    <name type="scientific">Alkalibacterium gilvum</name>
    <dbReference type="NCBI Taxonomy" id="1130080"/>
    <lineage>
        <taxon>Bacteria</taxon>
        <taxon>Bacillati</taxon>
        <taxon>Bacillota</taxon>
        <taxon>Bacilli</taxon>
        <taxon>Lactobacillales</taxon>
        <taxon>Carnobacteriaceae</taxon>
        <taxon>Alkalibacterium</taxon>
    </lineage>
</organism>
<reference evidence="11" key="1">
    <citation type="submission" date="2016-10" db="EMBL/GenBank/DDBJ databases">
        <authorList>
            <person name="Varghese N."/>
            <person name="Submissions S."/>
        </authorList>
    </citation>
    <scope>NUCLEOTIDE SEQUENCE [LARGE SCALE GENOMIC DNA]</scope>
    <source>
        <strain evidence="11">DSM 25751</strain>
    </source>
</reference>
<feature type="domain" description="MmeI-like target recognition" evidence="7">
    <location>
        <begin position="646"/>
        <end position="848"/>
    </location>
</feature>
<evidence type="ECO:0000256" key="3">
    <source>
        <dbReference type="ARBA" id="ARBA00022679"/>
    </source>
</evidence>
<dbReference type="PRINTS" id="PR00507">
    <property type="entry name" value="N12N6MTFRASE"/>
</dbReference>
<dbReference type="GO" id="GO:0009007">
    <property type="term" value="F:site-specific DNA-methyltransferase (adenine-specific) activity"/>
    <property type="evidence" value="ECO:0007669"/>
    <property type="project" value="UniProtKB-EC"/>
</dbReference>
<dbReference type="GO" id="GO:0032259">
    <property type="term" value="P:methylation"/>
    <property type="evidence" value="ECO:0007669"/>
    <property type="project" value="UniProtKB-KW"/>
</dbReference>
<dbReference type="SUPFAM" id="SSF53335">
    <property type="entry name" value="S-adenosyl-L-methionine-dependent methyltransferases"/>
    <property type="match status" value="1"/>
</dbReference>
<dbReference type="STRING" id="1130080.SAMN04488113_1633"/>
<dbReference type="InterPro" id="IPR046816">
    <property type="entry name" value="MmeI_Mtase"/>
</dbReference>
<feature type="domain" description="MmeI-like helicase spacer" evidence="6">
    <location>
        <begin position="200"/>
        <end position="275"/>
    </location>
</feature>
<evidence type="ECO:0000259" key="5">
    <source>
        <dbReference type="Pfam" id="PF20464"/>
    </source>
</evidence>
<name>A0A1H6W1T9_9LACT</name>
<keyword evidence="3" id="KW-0808">Transferase</keyword>
<proteinExistence type="predicted"/>
<dbReference type="InterPro" id="IPR046819">
    <property type="entry name" value="MmeI_hel"/>
</dbReference>
<dbReference type="InterPro" id="IPR046820">
    <property type="entry name" value="MmeI_TRD"/>
</dbReference>
<dbReference type="EMBL" id="FNYW01000063">
    <property type="protein sequence ID" value="SEJ06255.1"/>
    <property type="molecule type" value="Genomic_DNA"/>
</dbReference>
<dbReference type="EC" id="2.1.1.72" evidence="1"/>
<dbReference type="Pfam" id="PF20464">
    <property type="entry name" value="MmeI_N"/>
    <property type="match status" value="1"/>
</dbReference>
<evidence type="ECO:0000259" key="7">
    <source>
        <dbReference type="Pfam" id="PF20466"/>
    </source>
</evidence>
<comment type="catalytic activity">
    <reaction evidence="4">
        <text>a 2'-deoxyadenosine in DNA + S-adenosyl-L-methionine = an N(6)-methyl-2'-deoxyadenosine in DNA + S-adenosyl-L-homocysteine + H(+)</text>
        <dbReference type="Rhea" id="RHEA:15197"/>
        <dbReference type="Rhea" id="RHEA-COMP:12418"/>
        <dbReference type="Rhea" id="RHEA-COMP:12419"/>
        <dbReference type="ChEBI" id="CHEBI:15378"/>
        <dbReference type="ChEBI" id="CHEBI:57856"/>
        <dbReference type="ChEBI" id="CHEBI:59789"/>
        <dbReference type="ChEBI" id="CHEBI:90615"/>
        <dbReference type="ChEBI" id="CHEBI:90616"/>
        <dbReference type="EC" id="2.1.1.72"/>
    </reaction>
</comment>
<protein>
    <recommendedName>
        <fullName evidence="1">site-specific DNA-methyltransferase (adenine-specific)</fullName>
        <ecNumber evidence="1">2.1.1.72</ecNumber>
    </recommendedName>
</protein>
<gene>
    <name evidence="10" type="ORF">SAMN04488113_1633</name>
</gene>
<sequence>MNQSVQRKAAKDFIKRWADRGNEKQDSQSFWLDLLQSVYGIDNPTEYITFEDSVSNMMDSTSFIDGYIEKTNVLIEQKGQHRDLNKGLRQSDGTYLTPFQQALRYSATLPYSRRPRWIITSNFKEFYIYDMEKPNSDPSIVKLKDLEKEYYRLEILIDKTNTQIEKETKVSIQAGELIGQIHDELIEQYQDPEDPSSLKSINQLSVRLVFSFYAEDAGLFGKRRMFHDYLVDFDTRNFRHAIIEFFHVLNTKAEDRDPYLDEKLAAFPYVNGGLFEDMDIEIPQFTDHLCELILENASSDFNWSEISPTIFGGVFESTLNPEERRKGGMHYTSIQNIHKVIDPLFLEELKKELNEIKQLKQHAAIKRRALEFQNKLASLTFLDPAAGSGNFLTETYIALRELENEALVLIHGDNVLLDTEADLIKVSLDQFYGIEINDFAVAVAKTALWIAESQMFEKTKDLIYSEVDFLPIKSYTNIIEGDALEMDWNNVIDRYDLDYIIGNPPFIGHSVQNSEQKKQMRSIYIDLMGKEYPLSGKIDYVAGWFFKAAEFIENTKTKVALVSTNSITQGEQVAGVWKPLYDRFNIDINFAYKTFKWDNESSQKAQVHVVIIGFSHNSVTSKSKKIFYELNKFEIVNEINPYLIEAPVVIVESSRKNLSNVPPMIYGSKPTDGGFFFLTPEEKNELISKEPDAEKFVRRVYGAAEFINNKERYCLWLKDATPDELRSLPMVHGRIQKVREYRLKSKAKSTNKYADYPTRFKQDAQPDTNYLLVPRVSSENRRYVPIGFMSSENIVTDAVQLIPNATLYEFGIITSNVHMAWMRAIAGRLEMRYRYSSTLVYNTFPWPDTNELQKNKIKQTAQGILDARTLYPNSSLADLYDEVIMPVELRKAHQENDKAVMEAYGMKVGETTESDSVSQLFKMYEKLVTSK</sequence>
<dbReference type="Proteomes" id="UP000198564">
    <property type="component" value="Unassembled WGS sequence"/>
</dbReference>
<evidence type="ECO:0000259" key="6">
    <source>
        <dbReference type="Pfam" id="PF20465"/>
    </source>
</evidence>
<dbReference type="InterPro" id="IPR050953">
    <property type="entry name" value="N4_N6_ade-DNA_methylase"/>
</dbReference>
<evidence type="ECO:0000313" key="11">
    <source>
        <dbReference type="Proteomes" id="UP000198564"/>
    </source>
</evidence>
<dbReference type="PROSITE" id="PS00092">
    <property type="entry name" value="N6_MTASE"/>
    <property type="match status" value="1"/>
</dbReference>
<dbReference type="Pfam" id="PF20467">
    <property type="entry name" value="MmeI_C"/>
    <property type="match status" value="1"/>
</dbReference>
<dbReference type="InterPro" id="IPR029063">
    <property type="entry name" value="SAM-dependent_MTases_sf"/>
</dbReference>
<dbReference type="PANTHER" id="PTHR33841">
    <property type="entry name" value="DNA METHYLTRANSFERASE YEEA-RELATED"/>
    <property type="match status" value="1"/>
</dbReference>
<keyword evidence="2 10" id="KW-0489">Methyltransferase</keyword>
<keyword evidence="11" id="KW-1185">Reference proteome</keyword>
<evidence type="ECO:0000259" key="9">
    <source>
        <dbReference type="Pfam" id="PF20473"/>
    </source>
</evidence>
<dbReference type="Pfam" id="PF20466">
    <property type="entry name" value="MmeI_TRD"/>
    <property type="match status" value="1"/>
</dbReference>
<dbReference type="InterPro" id="IPR046818">
    <property type="entry name" value="MmeI_C"/>
</dbReference>
<evidence type="ECO:0000256" key="4">
    <source>
        <dbReference type="ARBA" id="ARBA00047942"/>
    </source>
</evidence>
<evidence type="ECO:0000313" key="10">
    <source>
        <dbReference type="EMBL" id="SEJ06255.1"/>
    </source>
</evidence>
<evidence type="ECO:0000259" key="8">
    <source>
        <dbReference type="Pfam" id="PF20467"/>
    </source>
</evidence>
<evidence type="ECO:0000256" key="1">
    <source>
        <dbReference type="ARBA" id="ARBA00011900"/>
    </source>
</evidence>
<dbReference type="InterPro" id="IPR046817">
    <property type="entry name" value="MmeI_N"/>
</dbReference>
<dbReference type="Gene3D" id="3.40.50.150">
    <property type="entry name" value="Vaccinia Virus protein VP39"/>
    <property type="match status" value="1"/>
</dbReference>
<dbReference type="OrthoDB" id="32195at2"/>
<dbReference type="Pfam" id="PF20465">
    <property type="entry name" value="MmeI_hel"/>
    <property type="match status" value="1"/>
</dbReference>
<feature type="domain" description="MmeI-like N-terminal" evidence="5">
    <location>
        <begin position="9"/>
        <end position="188"/>
    </location>
</feature>
<evidence type="ECO:0000256" key="2">
    <source>
        <dbReference type="ARBA" id="ARBA00022603"/>
    </source>
</evidence>
<dbReference type="AlphaFoldDB" id="A0A1H6W1T9"/>
<accession>A0A1H6W1T9</accession>
<dbReference type="GO" id="GO:0003676">
    <property type="term" value="F:nucleic acid binding"/>
    <property type="evidence" value="ECO:0007669"/>
    <property type="project" value="InterPro"/>
</dbReference>
<feature type="domain" description="MmeI-like DNA-methyltransferase" evidence="9">
    <location>
        <begin position="363"/>
        <end position="627"/>
    </location>
</feature>
<dbReference type="PANTHER" id="PTHR33841:SF1">
    <property type="entry name" value="DNA METHYLTRANSFERASE A"/>
    <property type="match status" value="1"/>
</dbReference>
<feature type="domain" description="MmeI-like C-terminal" evidence="8">
    <location>
        <begin position="851"/>
        <end position="928"/>
    </location>
</feature>